<protein>
    <submittedName>
        <fullName evidence="1">Uncharacterized protein</fullName>
    </submittedName>
</protein>
<reference evidence="1" key="1">
    <citation type="submission" date="2021-05" db="EMBL/GenBank/DDBJ databases">
        <authorList>
            <person name="Alioto T."/>
            <person name="Alioto T."/>
            <person name="Gomez Garrido J."/>
        </authorList>
    </citation>
    <scope>NUCLEOTIDE SEQUENCE</scope>
</reference>
<sequence length="124" mass="14428">MDFSLDQQLANIKLPSKSSKNHMFTVSHSIDTFFQKTLLFTYLYSTLDYENNTINALFKLACLSFNNEKSAIFVFPLTITQSHIQNSLVKGLFSHRINTLICLAINSYLRRYSNKHHNVRKSKF</sequence>
<dbReference type="EMBL" id="HBUF01069451">
    <property type="protein sequence ID" value="CAG6628999.1"/>
    <property type="molecule type" value="Transcribed_RNA"/>
</dbReference>
<dbReference type="EMBL" id="HBUF01451161">
    <property type="protein sequence ID" value="CAG6743622.1"/>
    <property type="molecule type" value="Transcribed_RNA"/>
</dbReference>
<accession>A0A8D9E7I2</accession>
<organism evidence="1">
    <name type="scientific">Cacopsylla melanoneura</name>
    <dbReference type="NCBI Taxonomy" id="428564"/>
    <lineage>
        <taxon>Eukaryota</taxon>
        <taxon>Metazoa</taxon>
        <taxon>Ecdysozoa</taxon>
        <taxon>Arthropoda</taxon>
        <taxon>Hexapoda</taxon>
        <taxon>Insecta</taxon>
        <taxon>Pterygota</taxon>
        <taxon>Neoptera</taxon>
        <taxon>Paraneoptera</taxon>
        <taxon>Hemiptera</taxon>
        <taxon>Sternorrhyncha</taxon>
        <taxon>Psylloidea</taxon>
        <taxon>Psyllidae</taxon>
        <taxon>Psyllinae</taxon>
        <taxon>Cacopsylla</taxon>
    </lineage>
</organism>
<name>A0A8D9E7I2_9HEMI</name>
<dbReference type="EMBL" id="HBUF01451162">
    <property type="protein sequence ID" value="CAG6743623.1"/>
    <property type="molecule type" value="Transcribed_RNA"/>
</dbReference>
<proteinExistence type="predicted"/>
<evidence type="ECO:0000313" key="1">
    <source>
        <dbReference type="EMBL" id="CAG6743623.1"/>
    </source>
</evidence>
<dbReference type="AlphaFoldDB" id="A0A8D9E7I2"/>